<dbReference type="Proteomes" id="UP001372338">
    <property type="component" value="Unassembled WGS sequence"/>
</dbReference>
<comment type="caution">
    <text evidence="2">The sequence shown here is derived from an EMBL/GenBank/DDBJ whole genome shotgun (WGS) entry which is preliminary data.</text>
</comment>
<name>A0AAN9IMG3_CROPI</name>
<dbReference type="AlphaFoldDB" id="A0AAN9IMG3"/>
<gene>
    <name evidence="2" type="ORF">RIF29_11711</name>
</gene>
<evidence type="ECO:0000313" key="3">
    <source>
        <dbReference type="Proteomes" id="UP001372338"/>
    </source>
</evidence>
<dbReference type="InterPro" id="IPR005201">
    <property type="entry name" value="TIM_ENGase"/>
</dbReference>
<reference evidence="2 3" key="1">
    <citation type="submission" date="2024-01" db="EMBL/GenBank/DDBJ databases">
        <title>The genomes of 5 underutilized Papilionoideae crops provide insights into root nodulation and disease resistanc.</title>
        <authorList>
            <person name="Yuan L."/>
        </authorList>
    </citation>
    <scope>NUCLEOTIDE SEQUENCE [LARGE SCALE GENOMIC DNA]</scope>
    <source>
        <strain evidence="2">ZHUSHIDOU_FW_LH</strain>
        <tissue evidence="2">Leaf</tissue>
    </source>
</reference>
<dbReference type="GO" id="GO:0005829">
    <property type="term" value="C:cytosol"/>
    <property type="evidence" value="ECO:0007669"/>
    <property type="project" value="UniProtKB-SubCell"/>
</dbReference>
<dbReference type="PANTHER" id="PTHR13246">
    <property type="entry name" value="ENDO BETA N-ACETYLGLUCOSAMINIDASE"/>
    <property type="match status" value="1"/>
</dbReference>
<dbReference type="GO" id="GO:0033925">
    <property type="term" value="F:mannosyl-glycoprotein endo-beta-N-acetylglucosaminidase activity"/>
    <property type="evidence" value="ECO:0007669"/>
    <property type="project" value="UniProtKB-EC"/>
</dbReference>
<dbReference type="PANTHER" id="PTHR13246:SF1">
    <property type="entry name" value="CYTOSOLIC ENDO-BETA-N-ACETYLGLUCOSAMINIDASE"/>
    <property type="match status" value="1"/>
</dbReference>
<feature type="domain" description="Cytosolic endo-beta-N-acetylglucosaminidase TIM barrel" evidence="1">
    <location>
        <begin position="42"/>
        <end position="116"/>
    </location>
</feature>
<accession>A0AAN9IMG3</accession>
<dbReference type="Pfam" id="PF03644">
    <property type="entry name" value="Glyco_hydro_85"/>
    <property type="match status" value="1"/>
</dbReference>
<sequence length="155" mass="17264">MCVVWSQCYVGLSADEDEDSKNCFLVVVAEDYPKLSTAVAGDRKFDVYMGIDVFGRRTYGGGQWNTNVALDVIRKDGVSAAIFAPGWVYETKQGPDFETAHNRSLIGAVFNLICGERDENLMSKIVNHFGCHVTEVQEKSVEDYKRALKEVGLLQ</sequence>
<dbReference type="EMBL" id="JAYWIO010000002">
    <property type="protein sequence ID" value="KAK7282719.1"/>
    <property type="molecule type" value="Genomic_DNA"/>
</dbReference>
<evidence type="ECO:0000259" key="1">
    <source>
        <dbReference type="Pfam" id="PF03644"/>
    </source>
</evidence>
<dbReference type="InterPro" id="IPR032979">
    <property type="entry name" value="ENGase"/>
</dbReference>
<dbReference type="Gene3D" id="3.20.20.80">
    <property type="entry name" value="Glycosidases"/>
    <property type="match status" value="1"/>
</dbReference>
<evidence type="ECO:0000313" key="2">
    <source>
        <dbReference type="EMBL" id="KAK7282719.1"/>
    </source>
</evidence>
<proteinExistence type="predicted"/>
<keyword evidence="3" id="KW-1185">Reference proteome</keyword>
<protein>
    <recommendedName>
        <fullName evidence="1">Cytosolic endo-beta-N-acetylglucosaminidase TIM barrel domain-containing protein</fullName>
    </recommendedName>
</protein>
<organism evidence="2 3">
    <name type="scientific">Crotalaria pallida</name>
    <name type="common">Smooth rattlebox</name>
    <name type="synonym">Crotalaria striata</name>
    <dbReference type="NCBI Taxonomy" id="3830"/>
    <lineage>
        <taxon>Eukaryota</taxon>
        <taxon>Viridiplantae</taxon>
        <taxon>Streptophyta</taxon>
        <taxon>Embryophyta</taxon>
        <taxon>Tracheophyta</taxon>
        <taxon>Spermatophyta</taxon>
        <taxon>Magnoliopsida</taxon>
        <taxon>eudicotyledons</taxon>
        <taxon>Gunneridae</taxon>
        <taxon>Pentapetalae</taxon>
        <taxon>rosids</taxon>
        <taxon>fabids</taxon>
        <taxon>Fabales</taxon>
        <taxon>Fabaceae</taxon>
        <taxon>Papilionoideae</taxon>
        <taxon>50 kb inversion clade</taxon>
        <taxon>genistoids sensu lato</taxon>
        <taxon>core genistoids</taxon>
        <taxon>Crotalarieae</taxon>
        <taxon>Crotalaria</taxon>
    </lineage>
</organism>